<feature type="compositionally biased region" description="Basic and acidic residues" evidence="1">
    <location>
        <begin position="403"/>
        <end position="419"/>
    </location>
</feature>
<accession>A0ABQ7E222</accession>
<feature type="compositionally biased region" description="Basic residues" evidence="1">
    <location>
        <begin position="420"/>
        <end position="430"/>
    </location>
</feature>
<feature type="compositionally biased region" description="Acidic residues" evidence="1">
    <location>
        <begin position="105"/>
        <end position="129"/>
    </location>
</feature>
<feature type="domain" description="Putative plant transposon protein" evidence="2">
    <location>
        <begin position="233"/>
        <end position="380"/>
    </location>
</feature>
<proteinExistence type="predicted"/>
<feature type="compositionally biased region" description="Basic and acidic residues" evidence="1">
    <location>
        <begin position="86"/>
        <end position="96"/>
    </location>
</feature>
<protein>
    <recommendedName>
        <fullName evidence="2">Putative plant transposon protein domain-containing protein</fullName>
    </recommendedName>
</protein>
<organism evidence="3 4">
    <name type="scientific">Brassica cretica</name>
    <name type="common">Mustard</name>
    <dbReference type="NCBI Taxonomy" id="69181"/>
    <lineage>
        <taxon>Eukaryota</taxon>
        <taxon>Viridiplantae</taxon>
        <taxon>Streptophyta</taxon>
        <taxon>Embryophyta</taxon>
        <taxon>Tracheophyta</taxon>
        <taxon>Spermatophyta</taxon>
        <taxon>Magnoliopsida</taxon>
        <taxon>eudicotyledons</taxon>
        <taxon>Gunneridae</taxon>
        <taxon>Pentapetalae</taxon>
        <taxon>rosids</taxon>
        <taxon>malvids</taxon>
        <taxon>Brassicales</taxon>
        <taxon>Brassicaceae</taxon>
        <taxon>Brassiceae</taxon>
        <taxon>Brassica</taxon>
    </lineage>
</organism>
<feature type="compositionally biased region" description="Low complexity" evidence="1">
    <location>
        <begin position="27"/>
        <end position="37"/>
    </location>
</feature>
<evidence type="ECO:0000313" key="4">
    <source>
        <dbReference type="Proteomes" id="UP000266723"/>
    </source>
</evidence>
<feature type="compositionally biased region" description="Polar residues" evidence="1">
    <location>
        <begin position="1"/>
        <end position="10"/>
    </location>
</feature>
<dbReference type="Proteomes" id="UP000266723">
    <property type="component" value="Unassembled WGS sequence"/>
</dbReference>
<gene>
    <name evidence="3" type="ORF">DY000_02021540</name>
</gene>
<name>A0ABQ7E222_BRACR</name>
<sequence>MSISATGETSNPPPLGLLDYSDDEEQTTPQQSQTSQPMSEDLHTAAEQLDSESDAESEPVGSTRKKKNVKEGRSKQSSEAIPEEADATKACKENRGKSIKVSSGESEEEDDSENTDSDEVEELDVEDVDPSISVKEKETKRKAPSLVTQSNPVRKSTRKTSASEIKSQTKDKTTPAAAPSEKIKRGLTSAERFAEQRYASFASREIIPERSVDLNSEDRWDYLTLPGEMTRGPEVIVTVRGQKYEFSPARIDQYFDVSPLEGEEVEVEATMEEVNSDELADFLTEGRREMKNLTTSSLSPCKAALLVLVAYNWVPSSNKNFVSIDRAKLVYKMFHGVRVDIGVIVYNQVLNLGVIHKEGERKDTRWLIFPCTIYGVLQMQHMVQRKPREKLVPVIPYKKNPRLGEEYLKNQPEAREASKKAQRQTKKKRNSASTSTAAPPFGPPPSTPRPKRTESSGYVPPRQSPQSAGKFQIIHLGINAAPGQPIDADEAKRALDTASAAIQQLATAMQTLTSIVLERHPKLKGGYCRRKDQMDVLIQTQVLERHPKLKGGDCRCIDQMGVLIQMQVQQRMEQSLQQRSVRTDEQVKMKIAT</sequence>
<dbReference type="EMBL" id="QGKV02000299">
    <property type="protein sequence ID" value="KAF3590436.1"/>
    <property type="molecule type" value="Genomic_DNA"/>
</dbReference>
<reference evidence="3 4" key="1">
    <citation type="journal article" date="2020" name="BMC Genomics">
        <title>Intraspecific diversification of the crop wild relative Brassica cretica Lam. using demographic model selection.</title>
        <authorList>
            <person name="Kioukis A."/>
            <person name="Michalopoulou V.A."/>
            <person name="Briers L."/>
            <person name="Pirintsos S."/>
            <person name="Studholme D.J."/>
            <person name="Pavlidis P."/>
            <person name="Sarris P.F."/>
        </authorList>
    </citation>
    <scope>NUCLEOTIDE SEQUENCE [LARGE SCALE GENOMIC DNA]</scope>
    <source>
        <strain evidence="4">cv. PFS-1207/04</strain>
    </source>
</reference>
<feature type="compositionally biased region" description="Polar residues" evidence="1">
    <location>
        <begin position="146"/>
        <end position="166"/>
    </location>
</feature>
<evidence type="ECO:0000256" key="1">
    <source>
        <dbReference type="SAM" id="MobiDB-lite"/>
    </source>
</evidence>
<evidence type="ECO:0000259" key="2">
    <source>
        <dbReference type="Pfam" id="PF20167"/>
    </source>
</evidence>
<feature type="region of interest" description="Disordered" evidence="1">
    <location>
        <begin position="1"/>
        <end position="182"/>
    </location>
</feature>
<dbReference type="Pfam" id="PF20167">
    <property type="entry name" value="Transposase_32"/>
    <property type="match status" value="1"/>
</dbReference>
<dbReference type="InterPro" id="IPR046796">
    <property type="entry name" value="Transposase_32_dom"/>
</dbReference>
<feature type="region of interest" description="Disordered" evidence="1">
    <location>
        <begin position="403"/>
        <end position="466"/>
    </location>
</feature>
<evidence type="ECO:0000313" key="3">
    <source>
        <dbReference type="EMBL" id="KAF3590436.1"/>
    </source>
</evidence>
<comment type="caution">
    <text evidence="3">The sequence shown here is derived from an EMBL/GenBank/DDBJ whole genome shotgun (WGS) entry which is preliminary data.</text>
</comment>
<keyword evidence="4" id="KW-1185">Reference proteome</keyword>